<dbReference type="Pfam" id="PF00270">
    <property type="entry name" value="DEAD"/>
    <property type="match status" value="1"/>
</dbReference>
<protein>
    <submittedName>
        <fullName evidence="9">DEAD/DEAH box helicase</fullName>
    </submittedName>
</protein>
<reference evidence="9" key="1">
    <citation type="submission" date="2020-04" db="EMBL/GenBank/DDBJ databases">
        <authorList>
            <person name="Zhang T."/>
        </authorList>
    </citation>
    <scope>NUCLEOTIDE SEQUENCE</scope>
    <source>
        <strain evidence="9">HKST-UBA02</strain>
    </source>
</reference>
<comment type="similarity">
    <text evidence="5">Belongs to the DEAD box helicase family.</text>
</comment>
<dbReference type="CDD" id="cd18787">
    <property type="entry name" value="SF2_C_DEAD"/>
    <property type="match status" value="1"/>
</dbReference>
<evidence type="ECO:0000256" key="2">
    <source>
        <dbReference type="ARBA" id="ARBA00022801"/>
    </source>
</evidence>
<dbReference type="PROSITE" id="PS51192">
    <property type="entry name" value="HELICASE_ATP_BIND_1"/>
    <property type="match status" value="1"/>
</dbReference>
<sequence>MNAVTDRSGFARFDFQDSILRGLDAVGFETPRTIQDETIPAALEGRDILGLAQTGTGKTAAFALPILSRLLDDRTRGPLALIVAPTRELALQITTEIRELGKYTPLKCVSIYGGSSMQRQIQALRQKPEIIVGCPGRLLDLVGQKKLDLRRVKTLVLDEADQMFDMGFLPDIKRIVACLPPRRQTMLFSATMPKQIRGLADELLETPHVVQLAHSAPPTSVDHALCRVEETEKPSLLVEHLRKDDCRSAIVFTRTKRRAQRIAERLEKAGFRATDLHGNLSQAQRDRSMRGFRDGKYNVLVATDVASRGIDVPNVSYVINYDVPSTPEAYTHRIGRTGRSTQTGIARTFVTGNDREWVRATERTLGMRLLHHGEPAEAERTETAPSTRPARSDRRDAGDARDNRGSRNRRDDRRRAPSQGRNAPRGRGYDRDQEQTRDRDQAAARARARARARVRDQHPSRDWDRERVQGGNRATASHAGPRRKHRSEGDSGPGALIQRFLPFLRKGAEETVVNERHGSGGRRRPRRAR</sequence>
<evidence type="ECO:0000256" key="4">
    <source>
        <dbReference type="ARBA" id="ARBA00022840"/>
    </source>
</evidence>
<evidence type="ECO:0000256" key="3">
    <source>
        <dbReference type="ARBA" id="ARBA00022806"/>
    </source>
</evidence>
<accession>A0A956NGF2</accession>
<feature type="compositionally biased region" description="Basic and acidic residues" evidence="6">
    <location>
        <begin position="506"/>
        <end position="518"/>
    </location>
</feature>
<organism evidence="9 10">
    <name type="scientific">Eiseniibacteriota bacterium</name>
    <dbReference type="NCBI Taxonomy" id="2212470"/>
    <lineage>
        <taxon>Bacteria</taxon>
        <taxon>Candidatus Eiseniibacteriota</taxon>
    </lineage>
</organism>
<feature type="compositionally biased region" description="Basic residues" evidence="6">
    <location>
        <begin position="519"/>
        <end position="529"/>
    </location>
</feature>
<comment type="caution">
    <text evidence="9">The sequence shown here is derived from an EMBL/GenBank/DDBJ whole genome shotgun (WGS) entry which is preliminary data.</text>
</comment>
<dbReference type="SMART" id="SM00487">
    <property type="entry name" value="DEXDc"/>
    <property type="match status" value="1"/>
</dbReference>
<keyword evidence="3 9" id="KW-0347">Helicase</keyword>
<gene>
    <name evidence="9" type="ORF">KDA27_21255</name>
</gene>
<dbReference type="PANTHER" id="PTHR47959:SF13">
    <property type="entry name" value="ATP-DEPENDENT RNA HELICASE RHLE"/>
    <property type="match status" value="1"/>
</dbReference>
<dbReference type="Pfam" id="PF00271">
    <property type="entry name" value="Helicase_C"/>
    <property type="match status" value="1"/>
</dbReference>
<feature type="compositionally biased region" description="Basic and acidic residues" evidence="6">
    <location>
        <begin position="390"/>
        <end position="415"/>
    </location>
</feature>
<dbReference type="SMART" id="SM00490">
    <property type="entry name" value="HELICc"/>
    <property type="match status" value="1"/>
</dbReference>
<evidence type="ECO:0000256" key="5">
    <source>
        <dbReference type="ARBA" id="ARBA00038437"/>
    </source>
</evidence>
<feature type="domain" description="Helicase ATP-binding" evidence="7">
    <location>
        <begin position="39"/>
        <end position="210"/>
    </location>
</feature>
<feature type="region of interest" description="Disordered" evidence="6">
    <location>
        <begin position="368"/>
        <end position="529"/>
    </location>
</feature>
<dbReference type="Gene3D" id="3.40.50.300">
    <property type="entry name" value="P-loop containing nucleotide triphosphate hydrolases"/>
    <property type="match status" value="2"/>
</dbReference>
<feature type="compositionally biased region" description="Basic and acidic residues" evidence="6">
    <location>
        <begin position="427"/>
        <end position="442"/>
    </location>
</feature>
<dbReference type="InterPro" id="IPR001650">
    <property type="entry name" value="Helicase_C-like"/>
</dbReference>
<evidence type="ECO:0000259" key="8">
    <source>
        <dbReference type="PROSITE" id="PS51194"/>
    </source>
</evidence>
<dbReference type="CDD" id="cd00268">
    <property type="entry name" value="DEADc"/>
    <property type="match status" value="1"/>
</dbReference>
<keyword evidence="2" id="KW-0378">Hydrolase</keyword>
<keyword evidence="1" id="KW-0547">Nucleotide-binding</keyword>
<feature type="compositionally biased region" description="Basic and acidic residues" evidence="6">
    <location>
        <begin position="453"/>
        <end position="468"/>
    </location>
</feature>
<dbReference type="GO" id="GO:0005524">
    <property type="term" value="F:ATP binding"/>
    <property type="evidence" value="ECO:0007669"/>
    <property type="project" value="UniProtKB-KW"/>
</dbReference>
<evidence type="ECO:0000256" key="6">
    <source>
        <dbReference type="SAM" id="MobiDB-lite"/>
    </source>
</evidence>
<dbReference type="GO" id="GO:0005829">
    <property type="term" value="C:cytosol"/>
    <property type="evidence" value="ECO:0007669"/>
    <property type="project" value="TreeGrafter"/>
</dbReference>
<dbReference type="SUPFAM" id="SSF52540">
    <property type="entry name" value="P-loop containing nucleoside triphosphate hydrolases"/>
    <property type="match status" value="1"/>
</dbReference>
<dbReference type="GO" id="GO:0003676">
    <property type="term" value="F:nucleic acid binding"/>
    <property type="evidence" value="ECO:0007669"/>
    <property type="project" value="InterPro"/>
</dbReference>
<dbReference type="InterPro" id="IPR027417">
    <property type="entry name" value="P-loop_NTPase"/>
</dbReference>
<dbReference type="AlphaFoldDB" id="A0A956NGF2"/>
<dbReference type="InterPro" id="IPR050079">
    <property type="entry name" value="DEAD_box_RNA_helicase"/>
</dbReference>
<dbReference type="PANTHER" id="PTHR47959">
    <property type="entry name" value="ATP-DEPENDENT RNA HELICASE RHLE-RELATED"/>
    <property type="match status" value="1"/>
</dbReference>
<evidence type="ECO:0000313" key="10">
    <source>
        <dbReference type="Proteomes" id="UP000739538"/>
    </source>
</evidence>
<proteinExistence type="inferred from homology"/>
<keyword evidence="4" id="KW-0067">ATP-binding</keyword>
<dbReference type="GO" id="GO:0003724">
    <property type="term" value="F:RNA helicase activity"/>
    <property type="evidence" value="ECO:0007669"/>
    <property type="project" value="TreeGrafter"/>
</dbReference>
<name>A0A956NGF2_UNCEI</name>
<feature type="compositionally biased region" description="Basic and acidic residues" evidence="6">
    <location>
        <begin position="371"/>
        <end position="382"/>
    </location>
</feature>
<feature type="domain" description="Helicase C-terminal" evidence="8">
    <location>
        <begin position="236"/>
        <end position="381"/>
    </location>
</feature>
<evidence type="ECO:0000313" key="9">
    <source>
        <dbReference type="EMBL" id="MCA9758337.1"/>
    </source>
</evidence>
<evidence type="ECO:0000256" key="1">
    <source>
        <dbReference type="ARBA" id="ARBA00022741"/>
    </source>
</evidence>
<reference evidence="9" key="2">
    <citation type="journal article" date="2021" name="Microbiome">
        <title>Successional dynamics and alternative stable states in a saline activated sludge microbial community over 9 years.</title>
        <authorList>
            <person name="Wang Y."/>
            <person name="Ye J."/>
            <person name="Ju F."/>
            <person name="Liu L."/>
            <person name="Boyd J.A."/>
            <person name="Deng Y."/>
            <person name="Parks D.H."/>
            <person name="Jiang X."/>
            <person name="Yin X."/>
            <person name="Woodcroft B.J."/>
            <person name="Tyson G.W."/>
            <person name="Hugenholtz P."/>
            <person name="Polz M.F."/>
            <person name="Zhang T."/>
        </authorList>
    </citation>
    <scope>NUCLEOTIDE SEQUENCE</scope>
    <source>
        <strain evidence="9">HKST-UBA02</strain>
    </source>
</reference>
<dbReference type="GO" id="GO:0016787">
    <property type="term" value="F:hydrolase activity"/>
    <property type="evidence" value="ECO:0007669"/>
    <property type="project" value="UniProtKB-KW"/>
</dbReference>
<dbReference type="PROSITE" id="PS51194">
    <property type="entry name" value="HELICASE_CTER"/>
    <property type="match status" value="1"/>
</dbReference>
<dbReference type="InterPro" id="IPR044742">
    <property type="entry name" value="DEAD/DEAH_RhlB"/>
</dbReference>
<dbReference type="InterPro" id="IPR011545">
    <property type="entry name" value="DEAD/DEAH_box_helicase_dom"/>
</dbReference>
<dbReference type="EMBL" id="JAGQHS010000162">
    <property type="protein sequence ID" value="MCA9758337.1"/>
    <property type="molecule type" value="Genomic_DNA"/>
</dbReference>
<dbReference type="Proteomes" id="UP000739538">
    <property type="component" value="Unassembled WGS sequence"/>
</dbReference>
<evidence type="ECO:0000259" key="7">
    <source>
        <dbReference type="PROSITE" id="PS51192"/>
    </source>
</evidence>
<dbReference type="InterPro" id="IPR014001">
    <property type="entry name" value="Helicase_ATP-bd"/>
</dbReference>